<dbReference type="InterPro" id="IPR003613">
    <property type="entry name" value="Ubox_domain"/>
</dbReference>
<dbReference type="Pfam" id="PF04564">
    <property type="entry name" value="U-box"/>
    <property type="match status" value="1"/>
</dbReference>
<evidence type="ECO:0000256" key="5">
    <source>
        <dbReference type="RuleBase" id="RU369093"/>
    </source>
</evidence>
<dbReference type="InterPro" id="IPR045210">
    <property type="entry name" value="RING-Ubox_PUB"/>
</dbReference>
<evidence type="ECO:0000256" key="1">
    <source>
        <dbReference type="ARBA" id="ARBA00000900"/>
    </source>
</evidence>
<protein>
    <recommendedName>
        <fullName evidence="5 6">U-box domain-containing protein</fullName>
        <ecNumber evidence="5">2.3.2.27</ecNumber>
    </recommendedName>
    <alternativeName>
        <fullName evidence="5">RING-type E3 ubiquitin transferase PUB</fullName>
    </alternativeName>
</protein>
<evidence type="ECO:0000313" key="7">
    <source>
        <dbReference type="EMBL" id="KAK7263464.1"/>
    </source>
</evidence>
<dbReference type="Gene3D" id="3.30.40.10">
    <property type="entry name" value="Zinc/RING finger domain, C3HC4 (zinc finger)"/>
    <property type="match status" value="1"/>
</dbReference>
<dbReference type="InterPro" id="IPR011989">
    <property type="entry name" value="ARM-like"/>
</dbReference>
<dbReference type="Pfam" id="PF25598">
    <property type="entry name" value="ARM_PUB"/>
    <property type="match status" value="1"/>
</dbReference>
<comment type="pathway">
    <text evidence="2 5">Protein modification; protein ubiquitination.</text>
</comment>
<comment type="caution">
    <text evidence="7">The sequence shown here is derived from an EMBL/GenBank/DDBJ whole genome shotgun (WGS) entry which is preliminary data.</text>
</comment>
<dbReference type="InterPro" id="IPR045185">
    <property type="entry name" value="PUB22/23/24-like"/>
</dbReference>
<dbReference type="Proteomes" id="UP001359559">
    <property type="component" value="Unassembled WGS sequence"/>
</dbReference>
<dbReference type="GO" id="GO:0016567">
    <property type="term" value="P:protein ubiquitination"/>
    <property type="evidence" value="ECO:0007669"/>
    <property type="project" value="UniProtKB-UniRule"/>
</dbReference>
<dbReference type="PANTHER" id="PTHR22849:SF128">
    <property type="entry name" value="U-BOX DOMAIN-CONTAINING PROTEIN"/>
    <property type="match status" value="1"/>
</dbReference>
<dbReference type="AlphaFoldDB" id="A0AAN9EUS9"/>
<evidence type="ECO:0000259" key="6">
    <source>
        <dbReference type="PROSITE" id="PS51698"/>
    </source>
</evidence>
<reference evidence="7 8" key="1">
    <citation type="submission" date="2024-01" db="EMBL/GenBank/DDBJ databases">
        <title>The genomes of 5 underutilized Papilionoideae crops provide insights into root nodulation and disease resistance.</title>
        <authorList>
            <person name="Yuan L."/>
        </authorList>
    </citation>
    <scope>NUCLEOTIDE SEQUENCE [LARGE SCALE GENOMIC DNA]</scope>
    <source>
        <strain evidence="7">LY-2023</strain>
        <tissue evidence="7">Leaf</tissue>
    </source>
</reference>
<comment type="catalytic activity">
    <reaction evidence="1 5">
        <text>S-ubiquitinyl-[E2 ubiquitin-conjugating enzyme]-L-cysteine + [acceptor protein]-L-lysine = [E2 ubiquitin-conjugating enzyme]-L-cysteine + N(6)-ubiquitinyl-[acceptor protein]-L-lysine.</text>
        <dbReference type="EC" id="2.3.2.27"/>
    </reaction>
</comment>
<evidence type="ECO:0000256" key="3">
    <source>
        <dbReference type="ARBA" id="ARBA00022679"/>
    </source>
</evidence>
<name>A0AAN9EUS9_CLITE</name>
<keyword evidence="4 5" id="KW-0833">Ubl conjugation pathway</keyword>
<sequence length="416" mass="47111">MDEIEIPQYFLCPISFQIMKDPVTAVTGITYDRESIEQWLLKAKDCVCPVTKQPLPRSSQYLTPNHTLRRLIQAWCSANTSNGVDQILTPKTPLNKHQVQKLMKDLEVPHCYQTSLEKLHSLATESVRNRTCMVEAGVVKALVKAVNINKNFEDCNNTNTTCIEQALRTLHLLWNNQAMMTNNMKKLVGENLDFINSLTLILKLHLDDNIKLVNETMPLLKLTIEVADSTLLGNLSFEFFKVMVRVLKKGALSQQAIKSTLHVLIETTHLGRNRTKIIEAGLVTELIELELEKPEKNITELIFNLLAHLCSCAEGREQFLQHAASIAVITKRVLRVSAATDDRAIHIFSVIAKFSASKEVVLEMLRVGAVSKLCMVMQADCASHLKEKARDVLRLHSRVWNNSPCIQVYLLTRHQR</sequence>
<proteinExistence type="predicted"/>
<dbReference type="CDD" id="cd16664">
    <property type="entry name" value="RING-Ubox_PUB"/>
    <property type="match status" value="1"/>
</dbReference>
<dbReference type="SUPFAM" id="SSF48371">
    <property type="entry name" value="ARM repeat"/>
    <property type="match status" value="1"/>
</dbReference>
<keyword evidence="3 5" id="KW-0808">Transferase</keyword>
<dbReference type="SMART" id="SM00504">
    <property type="entry name" value="Ubox"/>
    <property type="match status" value="1"/>
</dbReference>
<dbReference type="InterPro" id="IPR058678">
    <property type="entry name" value="ARM_PUB"/>
</dbReference>
<evidence type="ECO:0000313" key="8">
    <source>
        <dbReference type="Proteomes" id="UP001359559"/>
    </source>
</evidence>
<organism evidence="7 8">
    <name type="scientific">Clitoria ternatea</name>
    <name type="common">Butterfly pea</name>
    <dbReference type="NCBI Taxonomy" id="43366"/>
    <lineage>
        <taxon>Eukaryota</taxon>
        <taxon>Viridiplantae</taxon>
        <taxon>Streptophyta</taxon>
        <taxon>Embryophyta</taxon>
        <taxon>Tracheophyta</taxon>
        <taxon>Spermatophyta</taxon>
        <taxon>Magnoliopsida</taxon>
        <taxon>eudicotyledons</taxon>
        <taxon>Gunneridae</taxon>
        <taxon>Pentapetalae</taxon>
        <taxon>rosids</taxon>
        <taxon>fabids</taxon>
        <taxon>Fabales</taxon>
        <taxon>Fabaceae</taxon>
        <taxon>Papilionoideae</taxon>
        <taxon>50 kb inversion clade</taxon>
        <taxon>NPAAA clade</taxon>
        <taxon>indigoferoid/millettioid clade</taxon>
        <taxon>Phaseoleae</taxon>
        <taxon>Clitoria</taxon>
    </lineage>
</organism>
<dbReference type="GO" id="GO:0061630">
    <property type="term" value="F:ubiquitin protein ligase activity"/>
    <property type="evidence" value="ECO:0007669"/>
    <property type="project" value="UniProtKB-UniRule"/>
</dbReference>
<dbReference type="PANTHER" id="PTHR22849">
    <property type="entry name" value="WDSAM1 PROTEIN"/>
    <property type="match status" value="1"/>
</dbReference>
<feature type="domain" description="U-box" evidence="6">
    <location>
        <begin position="5"/>
        <end position="82"/>
    </location>
</feature>
<comment type="function">
    <text evidence="5">Functions as an E3 ubiquitin ligase.</text>
</comment>
<dbReference type="PROSITE" id="PS51698">
    <property type="entry name" value="U_BOX"/>
    <property type="match status" value="1"/>
</dbReference>
<dbReference type="SUPFAM" id="SSF57850">
    <property type="entry name" value="RING/U-box"/>
    <property type="match status" value="1"/>
</dbReference>
<dbReference type="Gene3D" id="1.25.10.10">
    <property type="entry name" value="Leucine-rich Repeat Variant"/>
    <property type="match status" value="1"/>
</dbReference>
<gene>
    <name evidence="7" type="ORF">RJT34_31055</name>
</gene>
<dbReference type="EC" id="2.3.2.27" evidence="5"/>
<dbReference type="EMBL" id="JAYKXN010000008">
    <property type="protein sequence ID" value="KAK7263464.1"/>
    <property type="molecule type" value="Genomic_DNA"/>
</dbReference>
<accession>A0AAN9EUS9</accession>
<keyword evidence="8" id="KW-1185">Reference proteome</keyword>
<evidence type="ECO:0000256" key="4">
    <source>
        <dbReference type="ARBA" id="ARBA00022786"/>
    </source>
</evidence>
<dbReference type="InterPro" id="IPR016024">
    <property type="entry name" value="ARM-type_fold"/>
</dbReference>
<dbReference type="InterPro" id="IPR013083">
    <property type="entry name" value="Znf_RING/FYVE/PHD"/>
</dbReference>
<evidence type="ECO:0000256" key="2">
    <source>
        <dbReference type="ARBA" id="ARBA00004906"/>
    </source>
</evidence>